<evidence type="ECO:0000259" key="5">
    <source>
        <dbReference type="Pfam" id="PF13439"/>
    </source>
</evidence>
<dbReference type="PATRIC" id="fig|1618023.3.peg.2848"/>
<dbReference type="SUPFAM" id="SSF53756">
    <property type="entry name" value="UDP-Glycosyltransferase/glycogen phosphorylase"/>
    <property type="match status" value="1"/>
</dbReference>
<proteinExistence type="inferred from homology"/>
<dbReference type="Proteomes" id="UP000032452">
    <property type="component" value="Unassembled WGS sequence"/>
</dbReference>
<dbReference type="OrthoDB" id="73743at2"/>
<dbReference type="EMBL" id="JYON01000005">
    <property type="protein sequence ID" value="KJH72468.1"/>
    <property type="molecule type" value="Genomic_DNA"/>
</dbReference>
<dbReference type="PANTHER" id="PTHR12526">
    <property type="entry name" value="GLYCOSYLTRANSFERASE"/>
    <property type="match status" value="1"/>
</dbReference>
<dbReference type="InterPro" id="IPR028098">
    <property type="entry name" value="Glyco_trans_4-like_N"/>
</dbReference>
<dbReference type="Pfam" id="PF13439">
    <property type="entry name" value="Glyco_transf_4"/>
    <property type="match status" value="1"/>
</dbReference>
<accession>A0A0D8ZUL9</accession>
<dbReference type="Gene3D" id="3.40.50.2000">
    <property type="entry name" value="Glycogen Phosphorylase B"/>
    <property type="match status" value="2"/>
</dbReference>
<evidence type="ECO:0000256" key="2">
    <source>
        <dbReference type="ARBA" id="ARBA00022676"/>
    </source>
</evidence>
<sequence length="429" mass="48340">MKIAYFVARFPVLSEPFILNQIVGAIERGHDVHIYSLDGVPKDLSKMHPLVDKYQLLKRTFYAPTRPDNELWRWLKGMSLLALNYSKNPLVCQQLLNTSRYGSQAKSLKLLYRAMPFLQGKSYDIIHCQFSTLGVFGIWFRQLGLIEGKLISTFRGADISKFLPKWGEKVYQELFEDTEFFLANCEFFKNKAVALGCDPNKIHVHGSGIDCSKFAYKPRFFPADGKVKIATTGRLVEKKGIEYAIAAVAKVAQTHPNIEYNIIGDGELKAKLEQLIDQLNVEHIVKLLGWKQQQEIVNILDSCHIFMAPSVTGSDGNQDAPVNTLKEAMAMGLPVISTLHGGIPELVKDGVSGYLVPERDANAIATKLSYLIAHPEIWQQMGKEGRSQVEDRYDMNKLNDELVEIYQQMLDSSPEQKLTRDLVLTATNA</sequence>
<evidence type="ECO:0000256" key="1">
    <source>
        <dbReference type="ARBA" id="ARBA00009481"/>
    </source>
</evidence>
<comment type="caution">
    <text evidence="6">The sequence shown here is derived from an EMBL/GenBank/DDBJ whole genome shotgun (WGS) entry which is preliminary data.</text>
</comment>
<keyword evidence="7" id="KW-1185">Reference proteome</keyword>
<evidence type="ECO:0000313" key="7">
    <source>
        <dbReference type="Proteomes" id="UP000032452"/>
    </source>
</evidence>
<dbReference type="RefSeq" id="WP_045053889.1">
    <property type="nucleotide sequence ID" value="NZ_CAWMDP010000032.1"/>
</dbReference>
<protein>
    <submittedName>
        <fullName evidence="6">Glycosyltransferase</fullName>
    </submittedName>
</protein>
<gene>
    <name evidence="6" type="ORF">UH38_06810</name>
</gene>
<dbReference type="STRING" id="1618023.UH38_06810"/>
<reference evidence="6 7" key="1">
    <citation type="submission" date="2015-02" db="EMBL/GenBank/DDBJ databases">
        <title>Draft genome of a novel marine cyanobacterium (Chroococcales) isolated from South Atlantic Ocean.</title>
        <authorList>
            <person name="Rigonato J."/>
            <person name="Alvarenga D.O."/>
            <person name="Branco L.H."/>
            <person name="Varani A.M."/>
            <person name="Brandini F.P."/>
            <person name="Fiore M.F."/>
        </authorList>
    </citation>
    <scope>NUCLEOTIDE SEQUENCE [LARGE SCALE GENOMIC DNA]</scope>
    <source>
        <strain evidence="6 7">CENA595</strain>
    </source>
</reference>
<feature type="domain" description="Glycosyl transferase family 1" evidence="4">
    <location>
        <begin position="221"/>
        <end position="387"/>
    </location>
</feature>
<feature type="domain" description="Glycosyltransferase subfamily 4-like N-terminal" evidence="5">
    <location>
        <begin position="103"/>
        <end position="212"/>
    </location>
</feature>
<dbReference type="PANTHER" id="PTHR12526:SF640">
    <property type="entry name" value="COLANIC ACID BIOSYNTHESIS GLYCOSYLTRANSFERASE WCAL-RELATED"/>
    <property type="match status" value="1"/>
</dbReference>
<evidence type="ECO:0000259" key="4">
    <source>
        <dbReference type="Pfam" id="PF00534"/>
    </source>
</evidence>
<evidence type="ECO:0000313" key="6">
    <source>
        <dbReference type="EMBL" id="KJH72468.1"/>
    </source>
</evidence>
<dbReference type="AlphaFoldDB" id="A0A0D8ZUL9"/>
<keyword evidence="3 6" id="KW-0808">Transferase</keyword>
<name>A0A0D8ZUL9_9CYAN</name>
<dbReference type="InterPro" id="IPR001296">
    <property type="entry name" value="Glyco_trans_1"/>
</dbReference>
<keyword evidence="2" id="KW-0328">Glycosyltransferase</keyword>
<organism evidence="6 7">
    <name type="scientific">Aliterella atlantica CENA595</name>
    <dbReference type="NCBI Taxonomy" id="1618023"/>
    <lineage>
        <taxon>Bacteria</taxon>
        <taxon>Bacillati</taxon>
        <taxon>Cyanobacteriota</taxon>
        <taxon>Cyanophyceae</taxon>
        <taxon>Chroococcidiopsidales</taxon>
        <taxon>Aliterellaceae</taxon>
        <taxon>Aliterella</taxon>
    </lineage>
</organism>
<dbReference type="GO" id="GO:0016757">
    <property type="term" value="F:glycosyltransferase activity"/>
    <property type="evidence" value="ECO:0007669"/>
    <property type="project" value="UniProtKB-KW"/>
</dbReference>
<dbReference type="Pfam" id="PF00534">
    <property type="entry name" value="Glycos_transf_1"/>
    <property type="match status" value="1"/>
</dbReference>
<evidence type="ECO:0000256" key="3">
    <source>
        <dbReference type="ARBA" id="ARBA00022679"/>
    </source>
</evidence>
<comment type="similarity">
    <text evidence="1">Belongs to the glycosyltransferase group 1 family. Glycosyltransferase 4 subfamily.</text>
</comment>